<dbReference type="AlphaFoldDB" id="A0A7X4LKD2"/>
<reference evidence="1 2" key="1">
    <citation type="submission" date="2019-10" db="EMBL/GenBank/DDBJ databases">
        <title>Vibrio sp. nov. isolated from a shrimp pond.</title>
        <authorList>
            <person name="Gomez-Gil B."/>
            <person name="Enciso-Ibarra J."/>
            <person name="Enciso-Ibarra K."/>
            <person name="Bolan-Mejia C."/>
        </authorList>
    </citation>
    <scope>NUCLEOTIDE SEQUENCE [LARGE SCALE GENOMIC DNA]</scope>
    <source>
        <strain evidence="1 2">CAIM 722</strain>
    </source>
</reference>
<dbReference type="Pfam" id="PF12472">
    <property type="entry name" value="DUF3693"/>
    <property type="match status" value="1"/>
</dbReference>
<name>A0A7X4LKD2_9VIBR</name>
<keyword evidence="2" id="KW-1185">Reference proteome</keyword>
<protein>
    <recommendedName>
        <fullName evidence="3">Phage related protein</fullName>
    </recommendedName>
</protein>
<evidence type="ECO:0000313" key="2">
    <source>
        <dbReference type="Proteomes" id="UP000462621"/>
    </source>
</evidence>
<gene>
    <name evidence="1" type="ORF">F9817_08510</name>
</gene>
<comment type="caution">
    <text evidence="1">The sequence shown here is derived from an EMBL/GenBank/DDBJ whole genome shotgun (WGS) entry which is preliminary data.</text>
</comment>
<dbReference type="EMBL" id="WEKT01000011">
    <property type="protein sequence ID" value="MZI93237.1"/>
    <property type="molecule type" value="Genomic_DNA"/>
</dbReference>
<proteinExistence type="predicted"/>
<sequence length="122" mass="14006">MYQNQLIDAYKKAQNYIQDKQIALDMNLPKQRISEFRKGHRYMTDTQAIFLAENSGIDPQLALIGCHADRQENPQVKRLWETMAKKFNGHGLHLNTVAYVSLGTLASMPLIEHLQYALCILC</sequence>
<evidence type="ECO:0000313" key="1">
    <source>
        <dbReference type="EMBL" id="MZI93237.1"/>
    </source>
</evidence>
<organism evidence="1 2">
    <name type="scientific">Vibrio eleionomae</name>
    <dbReference type="NCBI Taxonomy" id="2653505"/>
    <lineage>
        <taxon>Bacteria</taxon>
        <taxon>Pseudomonadati</taxon>
        <taxon>Pseudomonadota</taxon>
        <taxon>Gammaproteobacteria</taxon>
        <taxon>Vibrionales</taxon>
        <taxon>Vibrionaceae</taxon>
        <taxon>Vibrio</taxon>
    </lineage>
</organism>
<dbReference type="RefSeq" id="WP_161154537.1">
    <property type="nucleotide sequence ID" value="NZ_WEKT01000011.1"/>
</dbReference>
<accession>A0A7X4LKD2</accession>
<dbReference type="Proteomes" id="UP000462621">
    <property type="component" value="Unassembled WGS sequence"/>
</dbReference>
<evidence type="ECO:0008006" key="3">
    <source>
        <dbReference type="Google" id="ProtNLM"/>
    </source>
</evidence>
<dbReference type="InterPro" id="IPR021096">
    <property type="entry name" value="Vibrio_phage_VSK_Orf152"/>
</dbReference>